<dbReference type="InterPro" id="IPR050858">
    <property type="entry name" value="Mal-CoA-ACP_Trans/PKS_FabD"/>
</dbReference>
<evidence type="ECO:0000256" key="4">
    <source>
        <dbReference type="ARBA" id="ARBA00048462"/>
    </source>
</evidence>
<dbReference type="NCBIfam" id="TIGR00128">
    <property type="entry name" value="fabD"/>
    <property type="match status" value="1"/>
</dbReference>
<dbReference type="SUPFAM" id="SSF51395">
    <property type="entry name" value="FMN-linked oxidoreductases"/>
    <property type="match status" value="1"/>
</dbReference>
<keyword evidence="3" id="KW-0012">Acyltransferase</keyword>
<dbReference type="Pfam" id="PF21607">
    <property type="entry name" value="FabD_helical_ins"/>
    <property type="match status" value="1"/>
</dbReference>
<dbReference type="EMBL" id="JAUSWA010000023">
    <property type="protein sequence ID" value="MDQ0495548.1"/>
    <property type="molecule type" value="Genomic_DNA"/>
</dbReference>
<dbReference type="SUPFAM" id="SSF55048">
    <property type="entry name" value="Probable ACP-binding domain of malonyl-CoA ACP transacylase"/>
    <property type="match status" value="1"/>
</dbReference>
<dbReference type="EC" id="2.3.1.39" evidence="1"/>
<evidence type="ECO:0000313" key="8">
    <source>
        <dbReference type="Proteomes" id="UP001242811"/>
    </source>
</evidence>
<dbReference type="InterPro" id="IPR013785">
    <property type="entry name" value="Aldolase_TIM"/>
</dbReference>
<dbReference type="Proteomes" id="UP001242811">
    <property type="component" value="Unassembled WGS sequence"/>
</dbReference>
<evidence type="ECO:0000256" key="1">
    <source>
        <dbReference type="ARBA" id="ARBA00013258"/>
    </source>
</evidence>
<dbReference type="SUPFAM" id="SSF52151">
    <property type="entry name" value="FabD/lysophospholipase-like"/>
    <property type="match status" value="1"/>
</dbReference>
<feature type="domain" description="Malonyl-CoA:ACP transacylase (MAT)" evidence="6">
    <location>
        <begin position="19"/>
        <end position="335"/>
    </location>
</feature>
<dbReference type="SMART" id="SM00827">
    <property type="entry name" value="PKS_AT"/>
    <property type="match status" value="1"/>
</dbReference>
<comment type="caution">
    <text evidence="7">The sequence shown here is derived from an EMBL/GenBank/DDBJ whole genome shotgun (WGS) entry which is preliminary data.</text>
</comment>
<dbReference type="Pfam" id="PF00698">
    <property type="entry name" value="Acyl_transf_1"/>
    <property type="match status" value="1"/>
</dbReference>
<dbReference type="InterPro" id="IPR004410">
    <property type="entry name" value="Malonyl_CoA-ACP_transAc_FabD"/>
</dbReference>
<dbReference type="InterPro" id="IPR016036">
    <property type="entry name" value="Malonyl_transacylase_ACP-bd"/>
</dbReference>
<dbReference type="InterPro" id="IPR001227">
    <property type="entry name" value="Ac_transferase_dom_sf"/>
</dbReference>
<dbReference type="NCBIfam" id="TIGR02814">
    <property type="entry name" value="pfaD_fam"/>
    <property type="match status" value="1"/>
</dbReference>
<evidence type="ECO:0000259" key="6">
    <source>
        <dbReference type="SMART" id="SM00827"/>
    </source>
</evidence>
<dbReference type="PANTHER" id="PTHR42681:SF1">
    <property type="entry name" value="MALONYL-COA-ACYL CARRIER PROTEIN TRANSACYLASE, MITOCHONDRIAL"/>
    <property type="match status" value="1"/>
</dbReference>
<gene>
    <name evidence="7" type="ORF">QOZ95_003728</name>
</gene>
<proteinExistence type="predicted"/>
<dbReference type="Gene3D" id="3.20.20.70">
    <property type="entry name" value="Aldolase class I"/>
    <property type="match status" value="1"/>
</dbReference>
<reference evidence="7 8" key="1">
    <citation type="submission" date="2023-07" db="EMBL/GenBank/DDBJ databases">
        <title>Genomic Encyclopedia of Type Strains, Phase IV (KMG-IV): sequencing the most valuable type-strain genomes for metagenomic binning, comparative biology and taxonomic classification.</title>
        <authorList>
            <person name="Goeker M."/>
        </authorList>
    </citation>
    <scope>NUCLEOTIDE SEQUENCE [LARGE SCALE GENOMIC DNA]</scope>
    <source>
        <strain evidence="7 8">DSM 14914</strain>
    </source>
</reference>
<sequence>MITQIYGYKVGMKNMATFIFPGQGSQVKGMGGNLFNEFRELTAQADDILGYSIKELCMEDPNSTLGQTQYTQPALFVVSALSYLKRIKETGCKPDFVAGHSLGEYNALFAAGAFDFETGLKLVKKRGELMSLATGGSMAVVLGITEENIVEVLEQNGLYSIDIANVNSPYQVAISGLKEDIDKARPIFEATPNVQLFIPLNVSGAFHSRYMTDARLEFENILNKYTFYPLSIPVISNVYARPYKRELLQSTLAEQINSPVKWTESIRYLMGIGESVFEEIGSGRMLTKLVERIQKEAQPLTIDTYEEAEEKSASEPLKHSQPSHSEITASLLGNPEFKNEYNLKYAYLTGGMHYGIASEDMVIKIGKSGMMGFLGTHGMELPQIDEAIRQIQKNLNEGQAYGVNLFHNPADPEREEKLVDLYLALRVKVIEASAFLTVTPALIKYHAKGLKRDSNGRVVSSNRIIAKVSRPEVAEAFLSPAPRHILDKLLQENKITQEEADMSENIPIADDICAESDSGGYTDGASAYTLIPAMMSLRDEMKEKYHYHNNVRVGAAGGIGTPQAAAAAFILGAAFILTGSINQCTVEARTNDVVKELLQQINVQDTDYVPYGNMFETGVKVQVLKKGVFFPARAKKLYDLYCQHHSLDEIDEKTRNQIQDKYFKRSFNEAYEEIKAHSPEHKINKADQNPKQKMALIFRWYFEYSNRLALSGSKENIVDYQVYCGSALGAFNQWVKGTDISVWKNRHVDEIGEKIMNETAKMLNQKFNSFFSIKEL</sequence>
<dbReference type="PANTHER" id="PTHR42681">
    <property type="entry name" value="MALONYL-COA-ACYL CARRIER PROTEIN TRANSACYLASE, MITOCHONDRIAL"/>
    <property type="match status" value="1"/>
</dbReference>
<keyword evidence="2" id="KW-0808">Transferase</keyword>
<dbReference type="InterPro" id="IPR016035">
    <property type="entry name" value="Acyl_Trfase/lysoPLipase"/>
</dbReference>
<keyword evidence="8" id="KW-1185">Reference proteome</keyword>
<protein>
    <recommendedName>
        <fullName evidence="1">[acyl-carrier-protein] S-malonyltransferase</fullName>
        <ecNumber evidence="1">2.3.1.39</ecNumber>
    </recommendedName>
</protein>
<dbReference type="CDD" id="cd04742">
    <property type="entry name" value="NPD_FabD"/>
    <property type="match status" value="1"/>
</dbReference>
<accession>A0ABU0L387</accession>
<dbReference type="Gene3D" id="3.40.366.10">
    <property type="entry name" value="Malonyl-Coenzyme A Acyl Carrier Protein, domain 2"/>
    <property type="match status" value="1"/>
</dbReference>
<dbReference type="InterPro" id="IPR014043">
    <property type="entry name" value="Acyl_transferase_dom"/>
</dbReference>
<dbReference type="InterPro" id="IPR049489">
    <property type="entry name" value="FabD-like_helical_ins"/>
</dbReference>
<evidence type="ECO:0000256" key="2">
    <source>
        <dbReference type="ARBA" id="ARBA00022679"/>
    </source>
</evidence>
<evidence type="ECO:0000256" key="3">
    <source>
        <dbReference type="ARBA" id="ARBA00023315"/>
    </source>
</evidence>
<organism evidence="7 8">
    <name type="scientific">Paenibacillus brasilensis</name>
    <dbReference type="NCBI Taxonomy" id="128574"/>
    <lineage>
        <taxon>Bacteria</taxon>
        <taxon>Bacillati</taxon>
        <taxon>Bacillota</taxon>
        <taxon>Bacilli</taxon>
        <taxon>Bacillales</taxon>
        <taxon>Paenibacillaceae</taxon>
        <taxon>Paenibacillus</taxon>
    </lineage>
</organism>
<name>A0ABU0L387_9BACL</name>
<dbReference type="Gene3D" id="3.30.70.250">
    <property type="entry name" value="Malonyl-CoA ACP transacylase, ACP-binding"/>
    <property type="match status" value="1"/>
</dbReference>
<feature type="region of interest" description="Disordered" evidence="5">
    <location>
        <begin position="306"/>
        <end position="325"/>
    </location>
</feature>
<evidence type="ECO:0000256" key="5">
    <source>
        <dbReference type="SAM" id="MobiDB-lite"/>
    </source>
</evidence>
<dbReference type="InterPro" id="IPR014179">
    <property type="entry name" value="PfaD-like_TIM-barrel"/>
</dbReference>
<comment type="catalytic activity">
    <reaction evidence="4">
        <text>holo-[ACP] + malonyl-CoA = malonyl-[ACP] + CoA</text>
        <dbReference type="Rhea" id="RHEA:41792"/>
        <dbReference type="Rhea" id="RHEA-COMP:9623"/>
        <dbReference type="Rhea" id="RHEA-COMP:9685"/>
        <dbReference type="ChEBI" id="CHEBI:57287"/>
        <dbReference type="ChEBI" id="CHEBI:57384"/>
        <dbReference type="ChEBI" id="CHEBI:64479"/>
        <dbReference type="ChEBI" id="CHEBI:78449"/>
        <dbReference type="EC" id="2.3.1.39"/>
    </reaction>
</comment>
<evidence type="ECO:0000313" key="7">
    <source>
        <dbReference type="EMBL" id="MDQ0495548.1"/>
    </source>
</evidence>